<dbReference type="PANTHER" id="PTHR23253">
    <property type="entry name" value="EUKARYOTIC TRANSLATION INITIATION FACTOR 4 GAMMA"/>
    <property type="match status" value="1"/>
</dbReference>
<dbReference type="Pfam" id="PF02847">
    <property type="entry name" value="MA3"/>
    <property type="match status" value="1"/>
</dbReference>
<feature type="compositionally biased region" description="Low complexity" evidence="14">
    <location>
        <begin position="430"/>
        <end position="459"/>
    </location>
</feature>
<dbReference type="EMBL" id="JAWJWF010000054">
    <property type="protein sequence ID" value="KAK6616874.1"/>
    <property type="molecule type" value="Genomic_DNA"/>
</dbReference>
<evidence type="ECO:0000259" key="16">
    <source>
        <dbReference type="PROSITE" id="PS51366"/>
    </source>
</evidence>
<evidence type="ECO:0000256" key="7">
    <source>
        <dbReference type="ARBA" id="ARBA00022843"/>
    </source>
</evidence>
<dbReference type="InterPro" id="IPR003891">
    <property type="entry name" value="Initiation_fac_eIF4g_MI"/>
</dbReference>
<comment type="subunit">
    <text evidence="13">Interacts with the serine/threonine protein kinases MKNK1 and MKNK2. Binds EIF4A and EIF3. Interacts with MIF4GD. Interacts with DAZAP2.</text>
</comment>
<proteinExistence type="inferred from homology"/>
<dbReference type="PANTHER" id="PTHR23253:SF9">
    <property type="entry name" value="EUKARYOTIC TRANSLATION INITIATION FACTOR 4 GAMMA 2"/>
    <property type="match status" value="1"/>
</dbReference>
<keyword evidence="10" id="KW-0007">Acetylation</keyword>
<evidence type="ECO:0000256" key="5">
    <source>
        <dbReference type="ARBA" id="ARBA00022540"/>
    </source>
</evidence>
<keyword evidence="2" id="KW-0488">Methylation</keyword>
<evidence type="ECO:0000256" key="8">
    <source>
        <dbReference type="ARBA" id="ARBA00022845"/>
    </source>
</evidence>
<evidence type="ECO:0000256" key="1">
    <source>
        <dbReference type="ARBA" id="ARBA00005775"/>
    </source>
</evidence>
<evidence type="ECO:0000256" key="12">
    <source>
        <dbReference type="ARBA" id="ARBA00040449"/>
    </source>
</evidence>
<dbReference type="InterPro" id="IPR016024">
    <property type="entry name" value="ARM-type_fold"/>
</dbReference>
<dbReference type="Pfam" id="PF02020">
    <property type="entry name" value="W2"/>
    <property type="match status" value="1"/>
</dbReference>
<keyword evidence="4" id="KW-1017">Isopeptide bond</keyword>
<dbReference type="PROSITE" id="PS51363">
    <property type="entry name" value="W2"/>
    <property type="match status" value="1"/>
</dbReference>
<dbReference type="SMART" id="SM00515">
    <property type="entry name" value="eIF5C"/>
    <property type="match status" value="1"/>
</dbReference>
<feature type="domain" description="W2" evidence="15">
    <location>
        <begin position="735"/>
        <end position="914"/>
    </location>
</feature>
<dbReference type="InterPro" id="IPR003890">
    <property type="entry name" value="MIF4G-like_typ-3"/>
</dbReference>
<dbReference type="Pfam" id="PF02854">
    <property type="entry name" value="MIF4G"/>
    <property type="match status" value="1"/>
</dbReference>
<evidence type="ECO:0000256" key="14">
    <source>
        <dbReference type="SAM" id="MobiDB-lite"/>
    </source>
</evidence>
<evidence type="ECO:0000256" key="9">
    <source>
        <dbReference type="ARBA" id="ARBA00022917"/>
    </source>
</evidence>
<feature type="region of interest" description="Disordered" evidence="14">
    <location>
        <begin position="430"/>
        <end position="466"/>
    </location>
</feature>
<organism evidence="17 18">
    <name type="scientific">Polyplax serrata</name>
    <name type="common">Common mouse louse</name>
    <dbReference type="NCBI Taxonomy" id="468196"/>
    <lineage>
        <taxon>Eukaryota</taxon>
        <taxon>Metazoa</taxon>
        <taxon>Ecdysozoa</taxon>
        <taxon>Arthropoda</taxon>
        <taxon>Hexapoda</taxon>
        <taxon>Insecta</taxon>
        <taxon>Pterygota</taxon>
        <taxon>Neoptera</taxon>
        <taxon>Paraneoptera</taxon>
        <taxon>Psocodea</taxon>
        <taxon>Troctomorpha</taxon>
        <taxon>Phthiraptera</taxon>
        <taxon>Anoplura</taxon>
        <taxon>Polyplacidae</taxon>
        <taxon>Polyplax</taxon>
    </lineage>
</organism>
<sequence>MAMMVVVNSKVIRRLFETVIASFKPVSPLSVMNSTVFVFTEESLHSTTDGPRGPGGVSRVSGARDEVRSLSSKRRWIPPSRILRDGLMQEDRKQVIYRKVQGILNKLTPEKFEKLSDDILAVDLNSPQILKGVILLIFKKALGEPKYSYMYAQLCKRLSEVVPNLEPADECSSFNHLLLSNCQSEFENRAQATESYEQNDGPLSPDDEDRHLIAKRKMLGNIKFIGELAKLGILQECVLHKCIQTLLLYTSRSSRKDRDVSEDVECLAQIMRTCGRILDTNKGQILMDQYFVRMKILAENQEFPKRIRFMLKDVIELRKGGWVPRKATSIEGPMTINQIRTDEKLRNYVTSSMPRPNPNAGLDGLFRNPLKTRGGLDDMLGVSNFSSHSQFLPHDNFNKGFMTNNGFPGSAFRSNRGGSGGYFRQHLNANNNSSTNINNNNNYNNKQNSQQHYNNNSGSAKDVPPRFKKNMMLGAPLGPPGVIEDISLRPAAFKPPQPKPVTPLSAGRTNSLLPEPLLTAPQMQMSKEPPILIKQASADKGKSAKKDKGLSKEEVLKKLTAVLNENLTSDTLPKCATAIKELKVPERFMTSMLVHILNNTIDSNVDTERNISVKLIAELKKEGVVSNDKFLEALKDLTSSLSEKEPQIPRIHSYVAGYIKESILLELTNLAAIGDITDGGAYYPLFMLVLQALCKSEGKQKTTQIFNESKVNLLNQVAESDRTKERLSEILAERDLTFLYPLSTIQSSLWKQILADPNPTQFYKWIKDNLDSSQYTNPGFINALVTVVLKYITQESTLSEGSDPTAPEKQLTEKEKSLLEKYKPLLQSFLNESQELQVVAVYSLQVFCYSLQFPKGMLLRWFVYLYDLEIIEEEAFMKWKEDLTDAYPGKGKALFQVNQWLIWLAEAESEEEEREDDSDN</sequence>
<evidence type="ECO:0000259" key="15">
    <source>
        <dbReference type="PROSITE" id="PS51363"/>
    </source>
</evidence>
<evidence type="ECO:0000313" key="17">
    <source>
        <dbReference type="EMBL" id="KAK6616874.1"/>
    </source>
</evidence>
<keyword evidence="5" id="KW-0396">Initiation factor</keyword>
<evidence type="ECO:0000256" key="13">
    <source>
        <dbReference type="ARBA" id="ARBA00046720"/>
    </source>
</evidence>
<dbReference type="Gene3D" id="1.25.40.180">
    <property type="match status" value="3"/>
</dbReference>
<evidence type="ECO:0000256" key="3">
    <source>
        <dbReference type="ARBA" id="ARBA00022491"/>
    </source>
</evidence>
<dbReference type="CDD" id="cd11559">
    <property type="entry name" value="W2_eIF4G1_like"/>
    <property type="match status" value="1"/>
</dbReference>
<feature type="region of interest" description="Disordered" evidence="14">
    <location>
        <begin position="45"/>
        <end position="64"/>
    </location>
</feature>
<evidence type="ECO:0000313" key="18">
    <source>
        <dbReference type="Proteomes" id="UP001359485"/>
    </source>
</evidence>
<dbReference type="SUPFAM" id="SSF48371">
    <property type="entry name" value="ARM repeat"/>
    <property type="match status" value="3"/>
</dbReference>
<evidence type="ECO:0000256" key="10">
    <source>
        <dbReference type="ARBA" id="ARBA00022990"/>
    </source>
</evidence>
<keyword evidence="9" id="KW-0648">Protein biosynthesis</keyword>
<keyword evidence="3" id="KW-0678">Repressor</keyword>
<name>A0ABR1AD68_POLSC</name>
<keyword evidence="7" id="KW-0832">Ubl conjugation</keyword>
<dbReference type="Proteomes" id="UP001359485">
    <property type="component" value="Unassembled WGS sequence"/>
</dbReference>
<keyword evidence="18" id="KW-1185">Reference proteome</keyword>
<dbReference type="PROSITE" id="PS51366">
    <property type="entry name" value="MI"/>
    <property type="match status" value="1"/>
</dbReference>
<evidence type="ECO:0000256" key="11">
    <source>
        <dbReference type="ARBA" id="ARBA00037759"/>
    </source>
</evidence>
<feature type="domain" description="MI" evidence="16">
    <location>
        <begin position="554"/>
        <end position="678"/>
    </location>
</feature>
<reference evidence="17 18" key="1">
    <citation type="submission" date="2023-09" db="EMBL/GenBank/DDBJ databases">
        <title>Genomes of two closely related lineages of the louse Polyplax serrata with different host specificities.</title>
        <authorList>
            <person name="Martinu J."/>
            <person name="Tarabai H."/>
            <person name="Stefka J."/>
            <person name="Hypsa V."/>
        </authorList>
    </citation>
    <scope>NUCLEOTIDE SEQUENCE [LARGE SCALE GENOMIC DNA]</scope>
    <source>
        <strain evidence="17">98ZLc_SE</strain>
    </source>
</reference>
<comment type="function">
    <text evidence="11">Appears to play a role in the switch from cap-dependent to IRES-mediated translation during mitosis, apoptosis and viral infection. Cleaved by some caspases and viral proteases.</text>
</comment>
<keyword evidence="6" id="KW-0597">Phosphoprotein</keyword>
<comment type="caution">
    <text evidence="17">The sequence shown here is derived from an EMBL/GenBank/DDBJ whole genome shotgun (WGS) entry which is preliminary data.</text>
</comment>
<gene>
    <name evidence="17" type="ORF">RUM44_005312</name>
</gene>
<dbReference type="SMART" id="SM00543">
    <property type="entry name" value="MIF4G"/>
    <property type="match status" value="1"/>
</dbReference>
<protein>
    <recommendedName>
        <fullName evidence="12">Eukaryotic translation initiation factor 4 gamma 2</fullName>
    </recommendedName>
</protein>
<evidence type="ECO:0000256" key="4">
    <source>
        <dbReference type="ARBA" id="ARBA00022499"/>
    </source>
</evidence>
<evidence type="ECO:0000256" key="2">
    <source>
        <dbReference type="ARBA" id="ARBA00022481"/>
    </source>
</evidence>
<keyword evidence="8" id="KW-0810">Translation regulation</keyword>
<dbReference type="InterPro" id="IPR003307">
    <property type="entry name" value="W2_domain"/>
</dbReference>
<accession>A0ABR1AD68</accession>
<comment type="similarity">
    <text evidence="1">Belongs to the eukaryotic initiation factor 4G family.</text>
</comment>
<evidence type="ECO:0000256" key="6">
    <source>
        <dbReference type="ARBA" id="ARBA00022553"/>
    </source>
</evidence>